<dbReference type="PhylomeDB" id="T1J8P5"/>
<dbReference type="EMBL" id="JH431958">
    <property type="status" value="NOT_ANNOTATED_CDS"/>
    <property type="molecule type" value="Genomic_DNA"/>
</dbReference>
<comment type="subcellular location">
    <subcellularLocation>
        <location evidence="1">Membrane</location>
        <topology evidence="1">Multi-pass membrane protein</topology>
    </subcellularLocation>
</comment>
<keyword evidence="9 13" id="KW-0472">Membrane</keyword>
<keyword evidence="7" id="KW-0915">Sodium</keyword>
<dbReference type="GO" id="GO:0015280">
    <property type="term" value="F:ligand-gated sodium channel activity"/>
    <property type="evidence" value="ECO:0007669"/>
    <property type="project" value="TreeGrafter"/>
</dbReference>
<dbReference type="AlphaFoldDB" id="T1J8P5"/>
<evidence type="ECO:0000256" key="8">
    <source>
        <dbReference type="ARBA" id="ARBA00023065"/>
    </source>
</evidence>
<dbReference type="HOGENOM" id="CLU_037094_0_0_1"/>
<evidence type="ECO:0000256" key="12">
    <source>
        <dbReference type="RuleBase" id="RU000679"/>
    </source>
</evidence>
<protein>
    <submittedName>
        <fullName evidence="14">Uncharacterized protein</fullName>
    </submittedName>
</protein>
<dbReference type="Proteomes" id="UP000014500">
    <property type="component" value="Unassembled WGS sequence"/>
</dbReference>
<evidence type="ECO:0000256" key="2">
    <source>
        <dbReference type="ARBA" id="ARBA00007193"/>
    </source>
</evidence>
<evidence type="ECO:0000256" key="5">
    <source>
        <dbReference type="ARBA" id="ARBA00022692"/>
    </source>
</evidence>
<keyword evidence="8 12" id="KW-0406">Ion transport</keyword>
<evidence type="ECO:0000256" key="4">
    <source>
        <dbReference type="ARBA" id="ARBA00022461"/>
    </source>
</evidence>
<proteinExistence type="inferred from homology"/>
<keyword evidence="3 12" id="KW-0813">Transport</keyword>
<evidence type="ECO:0000256" key="1">
    <source>
        <dbReference type="ARBA" id="ARBA00004141"/>
    </source>
</evidence>
<evidence type="ECO:0000313" key="14">
    <source>
        <dbReference type="EnsemblMetazoa" id="SMAR010081-PA"/>
    </source>
</evidence>
<feature type="transmembrane region" description="Helical" evidence="13">
    <location>
        <begin position="75"/>
        <end position="93"/>
    </location>
</feature>
<dbReference type="Gene3D" id="1.10.287.770">
    <property type="entry name" value="YojJ-like"/>
    <property type="match status" value="1"/>
</dbReference>
<evidence type="ECO:0000256" key="11">
    <source>
        <dbReference type="ARBA" id="ARBA00023303"/>
    </source>
</evidence>
<dbReference type="PANTHER" id="PTHR11690:SF300">
    <property type="entry name" value="PICKPOCKET PROTEIN 19"/>
    <property type="match status" value="1"/>
</dbReference>
<keyword evidence="10 12" id="KW-0739">Sodium transport</keyword>
<keyword evidence="15" id="KW-1185">Reference proteome</keyword>
<dbReference type="Pfam" id="PF00858">
    <property type="entry name" value="ASC"/>
    <property type="match status" value="2"/>
</dbReference>
<evidence type="ECO:0000256" key="6">
    <source>
        <dbReference type="ARBA" id="ARBA00022989"/>
    </source>
</evidence>
<evidence type="ECO:0000256" key="13">
    <source>
        <dbReference type="SAM" id="Phobius"/>
    </source>
</evidence>
<dbReference type="EnsemblMetazoa" id="SMAR010081-RA">
    <property type="protein sequence ID" value="SMAR010081-PA"/>
    <property type="gene ID" value="SMAR010081"/>
</dbReference>
<name>T1J8P5_STRMM</name>
<accession>T1J8P5</accession>
<dbReference type="InterPro" id="IPR001873">
    <property type="entry name" value="ENaC"/>
</dbReference>
<evidence type="ECO:0000256" key="9">
    <source>
        <dbReference type="ARBA" id="ARBA00023136"/>
    </source>
</evidence>
<reference evidence="15" key="1">
    <citation type="submission" date="2011-05" db="EMBL/GenBank/DDBJ databases">
        <authorList>
            <person name="Richards S.R."/>
            <person name="Qu J."/>
            <person name="Jiang H."/>
            <person name="Jhangiani S.N."/>
            <person name="Agravi P."/>
            <person name="Goodspeed R."/>
            <person name="Gross S."/>
            <person name="Mandapat C."/>
            <person name="Jackson L."/>
            <person name="Mathew T."/>
            <person name="Pu L."/>
            <person name="Thornton R."/>
            <person name="Saada N."/>
            <person name="Wilczek-Boney K.B."/>
            <person name="Lee S."/>
            <person name="Kovar C."/>
            <person name="Wu Y."/>
            <person name="Scherer S.E."/>
            <person name="Worley K.C."/>
            <person name="Muzny D.M."/>
            <person name="Gibbs R."/>
        </authorList>
    </citation>
    <scope>NUCLEOTIDE SEQUENCE</scope>
    <source>
        <strain evidence="15">Brora</strain>
    </source>
</reference>
<keyword evidence="11 12" id="KW-0407">Ion channel</keyword>
<dbReference type="eggNOG" id="KOG4294">
    <property type="taxonomic scope" value="Eukaryota"/>
</dbReference>
<evidence type="ECO:0000313" key="15">
    <source>
        <dbReference type="Proteomes" id="UP000014500"/>
    </source>
</evidence>
<keyword evidence="5 12" id="KW-0812">Transmembrane</keyword>
<feature type="transmembrane region" description="Helical" evidence="13">
    <location>
        <begin position="388"/>
        <end position="412"/>
    </location>
</feature>
<keyword evidence="4 12" id="KW-0894">Sodium channel</keyword>
<dbReference type="GO" id="GO:0005886">
    <property type="term" value="C:plasma membrane"/>
    <property type="evidence" value="ECO:0007669"/>
    <property type="project" value="TreeGrafter"/>
</dbReference>
<dbReference type="PANTHER" id="PTHR11690">
    <property type="entry name" value="AMILORIDE-SENSITIVE SODIUM CHANNEL-RELATED"/>
    <property type="match status" value="1"/>
</dbReference>
<evidence type="ECO:0000256" key="10">
    <source>
        <dbReference type="ARBA" id="ARBA00023201"/>
    </source>
</evidence>
<sequence>MYASRSRRPRPPYVISAGTHMNPRINTLWRQESKDLGNDEIVKENANLISWATAEISVPGLRQIQNPQYNKFGKLFWFLAISTAAVLCIHQVTHRCIHYSTSPISNNVMLSRDDFLDFPATTICTTHSALFNKEAKDKLTVHRFPENTSDQKVMEQRAEFWDKNMKAVGSNVPTLWNLMSISLDNTDVSDSCPDEKCFTKRYISTYKGDCVIVEAKEKVFHRGSLTGVNIVIRTNYPEIDKIDENLIKFEFIATKKKPCSTTKAVADCWRKCLEEGIIEKVAKTNCRIPPMPNVVAKKELQLCSNAADLNKTQFSVIRRFELRENMQCNDCPRRCKEVLFNILQDVVKPGKNGSTVLHIYIPDNTIDSLNEKYTYDFVTFLCELGGTLGLFLGFCSLTLIELVEVVFGFLLFQLRKGKQTSFRGKNKKVYPERIRNGNNFANGY</sequence>
<comment type="similarity">
    <text evidence="2 12">Belongs to the amiloride-sensitive sodium channel (TC 1.A.6) family.</text>
</comment>
<keyword evidence="6 13" id="KW-1133">Transmembrane helix</keyword>
<dbReference type="OMA" id="YATCWMN"/>
<organism evidence="14 15">
    <name type="scientific">Strigamia maritima</name>
    <name type="common">European centipede</name>
    <name type="synonym">Geophilus maritimus</name>
    <dbReference type="NCBI Taxonomy" id="126957"/>
    <lineage>
        <taxon>Eukaryota</taxon>
        <taxon>Metazoa</taxon>
        <taxon>Ecdysozoa</taxon>
        <taxon>Arthropoda</taxon>
        <taxon>Myriapoda</taxon>
        <taxon>Chilopoda</taxon>
        <taxon>Pleurostigmophora</taxon>
        <taxon>Geophilomorpha</taxon>
        <taxon>Linotaeniidae</taxon>
        <taxon>Strigamia</taxon>
    </lineage>
</organism>
<evidence type="ECO:0000256" key="3">
    <source>
        <dbReference type="ARBA" id="ARBA00022448"/>
    </source>
</evidence>
<reference evidence="14" key="2">
    <citation type="submission" date="2015-02" db="UniProtKB">
        <authorList>
            <consortium name="EnsemblMetazoa"/>
        </authorList>
    </citation>
    <scope>IDENTIFICATION</scope>
</reference>
<evidence type="ECO:0000256" key="7">
    <source>
        <dbReference type="ARBA" id="ARBA00023053"/>
    </source>
</evidence>